<reference evidence="2 3" key="1">
    <citation type="submission" date="2017-03" db="EMBL/GenBank/DDBJ databases">
        <title>Draft genome sequence of Streptomyces scabrisporus NF3, endophyte isolated from Amphipterygium adstringens.</title>
        <authorList>
            <person name="Vazquez M."/>
            <person name="Ceapa C.D."/>
            <person name="Rodriguez Luna D."/>
            <person name="Sanchez Esquivel S."/>
        </authorList>
    </citation>
    <scope>NUCLEOTIDE SEQUENCE [LARGE SCALE GENOMIC DNA]</scope>
    <source>
        <strain evidence="2 3">NF3</strain>
    </source>
</reference>
<protein>
    <recommendedName>
        <fullName evidence="1">HTH cro/C1-type domain-containing protein</fullName>
    </recommendedName>
</protein>
<organism evidence="2 3">
    <name type="scientific">Embleya scabrispora</name>
    <dbReference type="NCBI Taxonomy" id="159449"/>
    <lineage>
        <taxon>Bacteria</taxon>
        <taxon>Bacillati</taxon>
        <taxon>Actinomycetota</taxon>
        <taxon>Actinomycetes</taxon>
        <taxon>Kitasatosporales</taxon>
        <taxon>Streptomycetaceae</taxon>
        <taxon>Embleya</taxon>
    </lineage>
</organism>
<dbReference type="EMBL" id="MWQN01000001">
    <property type="protein sequence ID" value="OPC80999.1"/>
    <property type="molecule type" value="Genomic_DNA"/>
</dbReference>
<evidence type="ECO:0000259" key="1">
    <source>
        <dbReference type="SMART" id="SM00530"/>
    </source>
</evidence>
<dbReference type="SUPFAM" id="SSF47413">
    <property type="entry name" value="lambda repressor-like DNA-binding domains"/>
    <property type="match status" value="1"/>
</dbReference>
<dbReference type="InterPro" id="IPR001387">
    <property type="entry name" value="Cro/C1-type_HTH"/>
</dbReference>
<sequence>MRFKPRPIDPGIGPRGTYGELMREYREDSELSLEFVATKLGYDASAVSRFERAERSIPPDVPPKLDELFGTGRMFRSMYRMIKDDRHPGRWRLLADYEAQAVRIGTYAPQVVPGLLQTPDYARALLVDGELYGTDDEIDNATRERVARQSLLTRDDPPAYSAVLDEAVLHRVIGSSKTTYEQLASLLPRVDTIHTTIQVWPLALGGHPLLGGTTVLLTLSDGITGAWLEGSESGQLIEDMNEVRRRQRAYDRVCSRAPSPRESAGMIKAAMKEFRT</sequence>
<dbReference type="AlphaFoldDB" id="A0A1T3NVW6"/>
<dbReference type="OrthoDB" id="4273809at2"/>
<dbReference type="Pfam" id="PF13560">
    <property type="entry name" value="HTH_31"/>
    <property type="match status" value="1"/>
</dbReference>
<accession>A0A1T3NVW6</accession>
<gene>
    <name evidence="2" type="ORF">B4N89_08610</name>
</gene>
<dbReference type="Gene3D" id="1.10.260.40">
    <property type="entry name" value="lambda repressor-like DNA-binding domains"/>
    <property type="match status" value="1"/>
</dbReference>
<evidence type="ECO:0000313" key="2">
    <source>
        <dbReference type="EMBL" id="OPC80999.1"/>
    </source>
</evidence>
<feature type="domain" description="HTH cro/C1-type" evidence="1">
    <location>
        <begin position="21"/>
        <end position="76"/>
    </location>
</feature>
<dbReference type="Pfam" id="PF19054">
    <property type="entry name" value="DUF5753"/>
    <property type="match status" value="1"/>
</dbReference>
<keyword evidence="3" id="KW-1185">Reference proteome</keyword>
<comment type="caution">
    <text evidence="2">The sequence shown here is derived from an EMBL/GenBank/DDBJ whole genome shotgun (WGS) entry which is preliminary data.</text>
</comment>
<dbReference type="InterPro" id="IPR043917">
    <property type="entry name" value="DUF5753"/>
</dbReference>
<evidence type="ECO:0000313" key="3">
    <source>
        <dbReference type="Proteomes" id="UP000190037"/>
    </source>
</evidence>
<dbReference type="InterPro" id="IPR010982">
    <property type="entry name" value="Lambda_DNA-bd_dom_sf"/>
</dbReference>
<proteinExistence type="predicted"/>
<dbReference type="GO" id="GO:0003677">
    <property type="term" value="F:DNA binding"/>
    <property type="evidence" value="ECO:0007669"/>
    <property type="project" value="InterPro"/>
</dbReference>
<dbReference type="SMART" id="SM00530">
    <property type="entry name" value="HTH_XRE"/>
    <property type="match status" value="1"/>
</dbReference>
<dbReference type="RefSeq" id="WP_143657902.1">
    <property type="nucleotide sequence ID" value="NZ_MWQN01000001.1"/>
</dbReference>
<name>A0A1T3NVW6_9ACTN</name>
<dbReference type="STRING" id="159449.B4N89_08610"/>
<dbReference type="Proteomes" id="UP000190037">
    <property type="component" value="Unassembled WGS sequence"/>
</dbReference>
<dbReference type="CDD" id="cd00093">
    <property type="entry name" value="HTH_XRE"/>
    <property type="match status" value="1"/>
</dbReference>